<evidence type="ECO:0000313" key="1">
    <source>
        <dbReference type="EMBL" id="MCH5596664.1"/>
    </source>
</evidence>
<dbReference type="EMBL" id="JAKWBL010000001">
    <property type="protein sequence ID" value="MCH5596664.1"/>
    <property type="molecule type" value="Genomic_DNA"/>
</dbReference>
<reference evidence="1 2" key="1">
    <citation type="submission" date="2022-02" db="EMBL/GenBank/DDBJ databases">
        <authorList>
            <person name="Min J."/>
        </authorList>
    </citation>
    <scope>NUCLEOTIDE SEQUENCE [LARGE SCALE GENOMIC DNA]</scope>
    <source>
        <strain evidence="1 2">GR10-1</strain>
    </source>
</reference>
<protein>
    <submittedName>
        <fullName evidence="1">Uncharacterized protein</fullName>
    </submittedName>
</protein>
<comment type="caution">
    <text evidence="1">The sequence shown here is derived from an EMBL/GenBank/DDBJ whole genome shotgun (WGS) entry which is preliminary data.</text>
</comment>
<name>A0ABS9SE78_9BACT</name>
<dbReference type="Proteomes" id="UP001202248">
    <property type="component" value="Unassembled WGS sequence"/>
</dbReference>
<sequence length="57" mass="6566">MLKRATELILELCGGKVVSNIIDIYPEEKPKTSVTLKYHYLKKLSGKNYHPDAVKKY</sequence>
<organism evidence="1 2">
    <name type="scientific">Niabella ginsengisoli</name>
    <dbReference type="NCBI Taxonomy" id="522298"/>
    <lineage>
        <taxon>Bacteria</taxon>
        <taxon>Pseudomonadati</taxon>
        <taxon>Bacteroidota</taxon>
        <taxon>Chitinophagia</taxon>
        <taxon>Chitinophagales</taxon>
        <taxon>Chitinophagaceae</taxon>
        <taxon>Niabella</taxon>
    </lineage>
</organism>
<keyword evidence="2" id="KW-1185">Reference proteome</keyword>
<proteinExistence type="predicted"/>
<dbReference type="RefSeq" id="WP_240826035.1">
    <property type="nucleotide sequence ID" value="NZ_JAKWBL010000001.1"/>
</dbReference>
<evidence type="ECO:0000313" key="2">
    <source>
        <dbReference type="Proteomes" id="UP001202248"/>
    </source>
</evidence>
<accession>A0ABS9SE78</accession>
<gene>
    <name evidence="1" type="ORF">MKP09_01355</name>
</gene>